<keyword evidence="1" id="KW-0472">Membrane</keyword>
<dbReference type="Proteomes" id="UP000007360">
    <property type="component" value="Unassembled WGS sequence"/>
</dbReference>
<dbReference type="OrthoDB" id="71022at2157"/>
<reference evidence="2 3" key="1">
    <citation type="journal article" date="2012" name="J. Bacteriol.">
        <title>Draft genome sequence of Methanobacterium formicicum DSM 3637, an archaebacterium isolated from the methane producer amoeba Pelomyxa palustris.</title>
        <authorList>
            <person name="Gutierrez G."/>
        </authorList>
    </citation>
    <scope>NUCLEOTIDE SEQUENCE [LARGE SCALE GENOMIC DNA]</scope>
    <source>
        <strain evidence="3">DSM 3637 / PP1</strain>
    </source>
</reference>
<dbReference type="InterPro" id="IPR006626">
    <property type="entry name" value="PbH1"/>
</dbReference>
<feature type="transmembrane region" description="Helical" evidence="1">
    <location>
        <begin position="638"/>
        <end position="655"/>
    </location>
</feature>
<proteinExistence type="predicted"/>
<evidence type="ECO:0000313" key="2">
    <source>
        <dbReference type="EMBL" id="EKF84990.1"/>
    </source>
</evidence>
<protein>
    <submittedName>
        <fullName evidence="2">Cell surface glycoprotein</fullName>
    </submittedName>
</protein>
<dbReference type="SUPFAM" id="SSF51126">
    <property type="entry name" value="Pectin lyase-like"/>
    <property type="match status" value="2"/>
</dbReference>
<dbReference type="RefSeq" id="WP_004031756.1">
    <property type="nucleotide sequence ID" value="NZ_AMPO01000011.1"/>
</dbReference>
<dbReference type="EMBL" id="AMPO01000011">
    <property type="protein sequence ID" value="EKF84990.1"/>
    <property type="molecule type" value="Genomic_DNA"/>
</dbReference>
<keyword evidence="1" id="KW-0812">Transmembrane</keyword>
<evidence type="ECO:0000256" key="1">
    <source>
        <dbReference type="SAM" id="Phobius"/>
    </source>
</evidence>
<gene>
    <name evidence="2" type="ORF">A994_11352</name>
</gene>
<sequence length="658" mass="68447">MILFFSASNASAAQWEVGCDQVYTTIQSAIDNGNTLDDDVINVHSGTYTEDVIVNKKLTIQVNSGDEVQLQATNTGFTVVNDSTGDGSGSTIDGFNITNSASGTGINISADNCTVKNNDITGGATGITVNGANSALIDNIITGQSETGILGNLTGGFFTVSGNNISNIIGAGLANGITVSTNGSVTDFNISGNTISKISALGVNGSVFVIQLGKSKGADGNPEMANVSNLIVANNIITQINATSAVMGMELISNSINALIFDNAISQLSAGTGGSIFALEAAIIGNGTVLVSENQISHIDTDEQAVGIVTIALGDLKLEKNLVSDINKAKASVGILGLGLLNNATFKNNSVYNVTSPSTAAGIVGVSLENLKMLHNTVMGVTGANDVSMVTAGFNTTLVEGNNLEGDGSGIGMVICSPNGTINYNRIVNYDYYIQNFLFSNFGPSIDEMLKPIDDAIKKHPELEPILKPIRDDLDKMFHQLENSNTTATYNWYGTNSPSDGKFFKGNGTLNYTPWLILNINASPSTINAGETSTITADVYHDSEGGDHSTDAAMFFSGPQVTFTTDLGNLGSKSVVTSWINGFATAILRADEGPGVATVTAADYQIVQTAVTILGSQESSTSVNAATNTIGMQETGTPLNMILLAVFIVFSGMVLKRQ</sequence>
<comment type="caution">
    <text evidence="2">The sequence shown here is derived from an EMBL/GenBank/DDBJ whole genome shotgun (WGS) entry which is preliminary data.</text>
</comment>
<dbReference type="Gene3D" id="2.160.20.10">
    <property type="entry name" value="Single-stranded right-handed beta-helix, Pectin lyase-like"/>
    <property type="match status" value="1"/>
</dbReference>
<keyword evidence="3" id="KW-1185">Reference proteome</keyword>
<evidence type="ECO:0000313" key="3">
    <source>
        <dbReference type="Proteomes" id="UP000007360"/>
    </source>
</evidence>
<dbReference type="PATRIC" id="fig|1204725.3.peg.2280"/>
<dbReference type="SMART" id="SM00710">
    <property type="entry name" value="PbH1"/>
    <property type="match status" value="6"/>
</dbReference>
<dbReference type="InterPro" id="IPR012334">
    <property type="entry name" value="Pectin_lyas_fold"/>
</dbReference>
<organism evidence="2 3">
    <name type="scientific">Methanobacterium formicicum (strain DSM 3637 / PP1)</name>
    <dbReference type="NCBI Taxonomy" id="1204725"/>
    <lineage>
        <taxon>Archaea</taxon>
        <taxon>Methanobacteriati</taxon>
        <taxon>Methanobacteriota</taxon>
        <taxon>Methanomada group</taxon>
        <taxon>Methanobacteria</taxon>
        <taxon>Methanobacteriales</taxon>
        <taxon>Methanobacteriaceae</taxon>
        <taxon>Methanobacterium</taxon>
    </lineage>
</organism>
<keyword evidence="1" id="KW-1133">Transmembrane helix</keyword>
<accession>K2RQG2</accession>
<name>K2RQG2_METFP</name>
<dbReference type="AlphaFoldDB" id="K2RQG2"/>
<dbReference type="InterPro" id="IPR011050">
    <property type="entry name" value="Pectin_lyase_fold/virulence"/>
</dbReference>